<accession>A0A815WH18</accession>
<evidence type="ECO:0000259" key="1">
    <source>
        <dbReference type="Pfam" id="PF05699"/>
    </source>
</evidence>
<dbReference type="OrthoDB" id="2438421at2759"/>
<evidence type="ECO:0000313" key="3">
    <source>
        <dbReference type="EMBL" id="CAF1547678.1"/>
    </source>
</evidence>
<dbReference type="Proteomes" id="UP000663855">
    <property type="component" value="Unassembled WGS sequence"/>
</dbReference>
<evidence type="ECO:0000313" key="2">
    <source>
        <dbReference type="EMBL" id="CAF1102546.1"/>
    </source>
</evidence>
<name>A0A815WH18_9BILA</name>
<comment type="caution">
    <text evidence="3">The sequence shown here is derived from an EMBL/GenBank/DDBJ whole genome shotgun (WGS) entry which is preliminary data.</text>
</comment>
<dbReference type="Proteomes" id="UP000663834">
    <property type="component" value="Unassembled WGS sequence"/>
</dbReference>
<gene>
    <name evidence="2" type="ORF">CJN711_LOCUS7225</name>
    <name evidence="3" type="ORF">KQP761_LOCUS17404</name>
</gene>
<feature type="domain" description="HAT C-terminal dimerisation" evidence="1">
    <location>
        <begin position="2"/>
        <end position="52"/>
    </location>
</feature>
<dbReference type="InterPro" id="IPR012337">
    <property type="entry name" value="RNaseH-like_sf"/>
</dbReference>
<dbReference type="SUPFAM" id="SSF53098">
    <property type="entry name" value="Ribonuclease H-like"/>
    <property type="match status" value="1"/>
</dbReference>
<dbReference type="AlphaFoldDB" id="A0A815WH18"/>
<dbReference type="EMBL" id="CAJNOV010002407">
    <property type="protein sequence ID" value="CAF1102546.1"/>
    <property type="molecule type" value="Genomic_DNA"/>
</dbReference>
<protein>
    <recommendedName>
        <fullName evidence="1">HAT C-terminal dimerisation domain-containing protein</fullName>
    </recommendedName>
</protein>
<dbReference type="GO" id="GO:0046983">
    <property type="term" value="F:protein dimerization activity"/>
    <property type="evidence" value="ECO:0007669"/>
    <property type="project" value="InterPro"/>
</dbReference>
<sequence length="102" mass="11696">MLSSIVQDLYAIPASNTIVERLFSSLKNTVTDRRTSLAAEKINKLLFLQKNLVCLRRINEQISTSTESQIKRQLSTSKDENTYIVENEDVTMITPIKKIKKH</sequence>
<dbReference type="InterPro" id="IPR008906">
    <property type="entry name" value="HATC_C_dom"/>
</dbReference>
<reference evidence="3" key="1">
    <citation type="submission" date="2021-02" db="EMBL/GenBank/DDBJ databases">
        <authorList>
            <person name="Nowell W R."/>
        </authorList>
    </citation>
    <scope>NUCLEOTIDE SEQUENCE</scope>
</reference>
<organism evidence="3 4">
    <name type="scientific">Rotaria magnacalcarata</name>
    <dbReference type="NCBI Taxonomy" id="392030"/>
    <lineage>
        <taxon>Eukaryota</taxon>
        <taxon>Metazoa</taxon>
        <taxon>Spiralia</taxon>
        <taxon>Gnathifera</taxon>
        <taxon>Rotifera</taxon>
        <taxon>Eurotatoria</taxon>
        <taxon>Bdelloidea</taxon>
        <taxon>Philodinida</taxon>
        <taxon>Philodinidae</taxon>
        <taxon>Rotaria</taxon>
    </lineage>
</organism>
<evidence type="ECO:0000313" key="4">
    <source>
        <dbReference type="Proteomes" id="UP000663834"/>
    </source>
</evidence>
<dbReference type="Pfam" id="PF05699">
    <property type="entry name" value="Dimer_Tnp_hAT"/>
    <property type="match status" value="1"/>
</dbReference>
<proteinExistence type="predicted"/>
<dbReference type="EMBL" id="CAJNOW010008820">
    <property type="protein sequence ID" value="CAF1547678.1"/>
    <property type="molecule type" value="Genomic_DNA"/>
</dbReference>